<dbReference type="SUPFAM" id="SSF56349">
    <property type="entry name" value="DNA breaking-rejoining enzymes"/>
    <property type="match status" value="1"/>
</dbReference>
<dbReference type="PROSITE" id="PS51898">
    <property type="entry name" value="TYR_RECOMBINASE"/>
    <property type="match status" value="1"/>
</dbReference>
<feature type="domain" description="Tyr recombinase" evidence="10">
    <location>
        <begin position="151"/>
        <end position="325"/>
    </location>
</feature>
<evidence type="ECO:0000256" key="2">
    <source>
        <dbReference type="ARBA" id="ARBA00022490"/>
    </source>
</evidence>
<evidence type="ECO:0000259" key="11">
    <source>
        <dbReference type="PROSITE" id="PS51900"/>
    </source>
</evidence>
<reference evidence="12 13" key="1">
    <citation type="submission" date="2017-01" db="EMBL/GenBank/DDBJ databases">
        <authorList>
            <person name="Varghese N."/>
            <person name="Submissions S."/>
        </authorList>
    </citation>
    <scope>NUCLEOTIDE SEQUENCE [LARGE SCALE GENOMIC DNA]</scope>
    <source>
        <strain evidence="12 13">ATCC 23464</strain>
    </source>
</reference>
<evidence type="ECO:0000256" key="9">
    <source>
        <dbReference type="PROSITE-ProRule" id="PRU01248"/>
    </source>
</evidence>
<evidence type="ECO:0000256" key="1">
    <source>
        <dbReference type="ARBA" id="ARBA00004496"/>
    </source>
</evidence>
<dbReference type="RefSeq" id="WP_068583965.1">
    <property type="nucleotide sequence ID" value="NZ_FTNK01000011.1"/>
</dbReference>
<evidence type="ECO:0000256" key="4">
    <source>
        <dbReference type="ARBA" id="ARBA00022829"/>
    </source>
</evidence>
<dbReference type="InterPro" id="IPR002104">
    <property type="entry name" value="Integrase_catalytic"/>
</dbReference>
<evidence type="ECO:0000256" key="8">
    <source>
        <dbReference type="ARBA" id="ARBA00023306"/>
    </source>
</evidence>
<dbReference type="Gene3D" id="1.10.443.10">
    <property type="entry name" value="Intergrase catalytic core"/>
    <property type="match status" value="1"/>
</dbReference>
<keyword evidence="7" id="KW-0233">DNA recombination</keyword>
<dbReference type="Proteomes" id="UP000186666">
    <property type="component" value="Unassembled WGS sequence"/>
</dbReference>
<keyword evidence="3" id="KW-0132">Cell division</keyword>
<evidence type="ECO:0000259" key="10">
    <source>
        <dbReference type="PROSITE" id="PS51898"/>
    </source>
</evidence>
<dbReference type="Pfam" id="PF00589">
    <property type="entry name" value="Phage_integrase"/>
    <property type="match status" value="1"/>
</dbReference>
<keyword evidence="4" id="KW-0159">Chromosome partition</keyword>
<keyword evidence="13" id="KW-1185">Reference proteome</keyword>
<organism evidence="12 13">
    <name type="scientific">Paenibacillus macquariensis</name>
    <dbReference type="NCBI Taxonomy" id="948756"/>
    <lineage>
        <taxon>Bacteria</taxon>
        <taxon>Bacillati</taxon>
        <taxon>Bacillota</taxon>
        <taxon>Bacilli</taxon>
        <taxon>Bacillales</taxon>
        <taxon>Paenibacillaceae</taxon>
        <taxon>Paenibacillus</taxon>
    </lineage>
</organism>
<comment type="caution">
    <text evidence="12">The sequence shown here is derived from an EMBL/GenBank/DDBJ whole genome shotgun (WGS) entry which is preliminary data.</text>
</comment>
<dbReference type="InterPro" id="IPR044068">
    <property type="entry name" value="CB"/>
</dbReference>
<evidence type="ECO:0000256" key="6">
    <source>
        <dbReference type="ARBA" id="ARBA00023125"/>
    </source>
</evidence>
<dbReference type="InterPro" id="IPR050090">
    <property type="entry name" value="Tyrosine_recombinase_XerCD"/>
</dbReference>
<dbReference type="NCBIfam" id="NF040815">
    <property type="entry name" value="recomb_XerA_Arch"/>
    <property type="match status" value="1"/>
</dbReference>
<feature type="domain" description="Core-binding (CB)" evidence="11">
    <location>
        <begin position="51"/>
        <end position="130"/>
    </location>
</feature>
<dbReference type="Gene3D" id="1.10.150.130">
    <property type="match status" value="1"/>
</dbReference>
<evidence type="ECO:0000313" key="13">
    <source>
        <dbReference type="Proteomes" id="UP000186666"/>
    </source>
</evidence>
<dbReference type="Pfam" id="PF02899">
    <property type="entry name" value="Phage_int_SAM_1"/>
    <property type="match status" value="1"/>
</dbReference>
<gene>
    <name evidence="12" type="ORF">SAMN05421578_111152</name>
</gene>
<dbReference type="InterPro" id="IPR010998">
    <property type="entry name" value="Integrase_recombinase_N"/>
</dbReference>
<name>A0ABY1K6Z8_9BACL</name>
<comment type="subcellular location">
    <subcellularLocation>
        <location evidence="1">Cytoplasm</location>
    </subcellularLocation>
</comment>
<keyword evidence="5" id="KW-0229">DNA integration</keyword>
<dbReference type="PANTHER" id="PTHR30349">
    <property type="entry name" value="PHAGE INTEGRASE-RELATED"/>
    <property type="match status" value="1"/>
</dbReference>
<evidence type="ECO:0000256" key="3">
    <source>
        <dbReference type="ARBA" id="ARBA00022618"/>
    </source>
</evidence>
<evidence type="ECO:0000256" key="5">
    <source>
        <dbReference type="ARBA" id="ARBA00022908"/>
    </source>
</evidence>
<evidence type="ECO:0000256" key="7">
    <source>
        <dbReference type="ARBA" id="ARBA00023172"/>
    </source>
</evidence>
<keyword evidence="2" id="KW-0963">Cytoplasm</keyword>
<proteinExistence type="predicted"/>
<evidence type="ECO:0000313" key="12">
    <source>
        <dbReference type="EMBL" id="SIR35193.1"/>
    </source>
</evidence>
<accession>A0ABY1K6Z8</accession>
<dbReference type="InterPro" id="IPR011010">
    <property type="entry name" value="DNA_brk_join_enz"/>
</dbReference>
<sequence length="330" mass="37647">MQAAGEHLLSQVTQSLLGICTGIDLEGIRSKLSEIISGYDIKRIETDQTHPDLQEKIDLYLSGKKLEGLSKVTLGGYKIHLRIFAEHMKKMVEDVTTADIRVYLGRYNNQKITTISTKLSVLKSFFGWLTAEDIIPRDPTARIKPPKKEKRLPKALSIEELEMLREACVNVRQRVLIEVLYATGCRLSEVHAINRSDIDYNTQSCRVIGKGNKEREVYFSFKALFHLKKYLFTRADSEPALIITERKPYRRLSQRGIQREIKIIAENAGLQKKVSPHTMRHTFATLTLNNGADLVAVQELLGHENPATTQIYASITAERKREQHKKHLVQ</sequence>
<dbReference type="PANTHER" id="PTHR30349:SF77">
    <property type="entry name" value="TYROSINE RECOMBINASE XERC"/>
    <property type="match status" value="1"/>
</dbReference>
<dbReference type="InterPro" id="IPR004107">
    <property type="entry name" value="Integrase_SAM-like_N"/>
</dbReference>
<dbReference type="InterPro" id="IPR013762">
    <property type="entry name" value="Integrase-like_cat_sf"/>
</dbReference>
<dbReference type="PROSITE" id="PS51900">
    <property type="entry name" value="CB"/>
    <property type="match status" value="1"/>
</dbReference>
<dbReference type="EMBL" id="FTNK01000011">
    <property type="protein sequence ID" value="SIR35193.1"/>
    <property type="molecule type" value="Genomic_DNA"/>
</dbReference>
<keyword evidence="8" id="KW-0131">Cell cycle</keyword>
<protein>
    <submittedName>
        <fullName evidence="12">Integrase/recombinase XerD</fullName>
    </submittedName>
</protein>
<keyword evidence="6 9" id="KW-0238">DNA-binding</keyword>